<dbReference type="PROSITE" id="PS51177">
    <property type="entry name" value="LUMAZINE_BIND"/>
    <property type="match status" value="2"/>
</dbReference>
<dbReference type="PIRSF" id="PIRSF000498">
    <property type="entry name" value="Riboflavin_syn_A"/>
    <property type="match status" value="1"/>
</dbReference>
<feature type="domain" description="Lumazine-binding" evidence="12">
    <location>
        <begin position="1"/>
        <end position="96"/>
    </location>
</feature>
<feature type="domain" description="Lumazine-binding" evidence="12">
    <location>
        <begin position="97"/>
        <end position="193"/>
    </location>
</feature>
<evidence type="ECO:0000256" key="6">
    <source>
        <dbReference type="ARBA" id="ARBA00013950"/>
    </source>
</evidence>
<protein>
    <recommendedName>
        <fullName evidence="6 10">Riboflavin synthase</fullName>
        <ecNumber evidence="5 10">2.5.1.9</ecNumber>
    </recommendedName>
</protein>
<accession>A0A831UDC5</accession>
<keyword evidence="9" id="KW-0677">Repeat</keyword>
<evidence type="ECO:0000256" key="11">
    <source>
        <dbReference type="PROSITE-ProRule" id="PRU00524"/>
    </source>
</evidence>
<dbReference type="CDD" id="cd00402">
    <property type="entry name" value="Riboflavin_synthase_like"/>
    <property type="match status" value="1"/>
</dbReference>
<dbReference type="AlphaFoldDB" id="A0A831UDC5"/>
<comment type="caution">
    <text evidence="13">The sequence shown here is derived from an EMBL/GenBank/DDBJ whole genome shotgun (WGS) entry which is preliminary data.</text>
</comment>
<evidence type="ECO:0000256" key="9">
    <source>
        <dbReference type="ARBA" id="ARBA00022737"/>
    </source>
</evidence>
<dbReference type="InterPro" id="IPR001783">
    <property type="entry name" value="Lumazine-bd"/>
</dbReference>
<sequence length="216" mass="22659">MFTGLIEDVGTVRRLERTGAAARLTVATKLPLESIALGDSVAVNGACLTVVAKGGGELTFDASPETLERTTLGTLGNGTPVNLERALRLGDRLGGHIVTGHVDFIAVVSERRRVSGNIVFGFRIPGQFARYLVAKGSVTIDGISLTVNAVSDRGFSVNIIPHTAAMTTLNALKPGGEVNIETDILGKYVERLLAFGNEGQKEGGLSLELLAKSGFL</sequence>
<keyword evidence="7" id="KW-0686">Riboflavin biosynthesis</keyword>
<dbReference type="NCBIfam" id="NF006767">
    <property type="entry name" value="PRK09289.1"/>
    <property type="match status" value="1"/>
</dbReference>
<comment type="pathway">
    <text evidence="3">Cofactor biosynthesis; riboflavin biosynthesis; riboflavin from 2-hydroxy-3-oxobutyl phosphate and 5-amino-6-(D-ribitylamino)uracil: step 2/2.</text>
</comment>
<dbReference type="PANTHER" id="PTHR21098">
    <property type="entry name" value="RIBOFLAVIN SYNTHASE ALPHA CHAIN"/>
    <property type="match status" value="1"/>
</dbReference>
<evidence type="ECO:0000256" key="10">
    <source>
        <dbReference type="NCBIfam" id="TIGR00187"/>
    </source>
</evidence>
<dbReference type="InterPro" id="IPR026017">
    <property type="entry name" value="Lumazine-bd_dom"/>
</dbReference>
<dbReference type="FunFam" id="2.40.30.20:FF:000004">
    <property type="entry name" value="Riboflavin synthase, alpha subunit"/>
    <property type="match status" value="1"/>
</dbReference>
<feature type="repeat" description="Lumazine-binding" evidence="11">
    <location>
        <begin position="97"/>
        <end position="193"/>
    </location>
</feature>
<keyword evidence="8 13" id="KW-0808">Transferase</keyword>
<dbReference type="PANTHER" id="PTHR21098:SF12">
    <property type="entry name" value="RIBOFLAVIN SYNTHASE"/>
    <property type="match status" value="1"/>
</dbReference>
<dbReference type="Gene3D" id="2.40.30.20">
    <property type="match status" value="2"/>
</dbReference>
<dbReference type="Pfam" id="PF00677">
    <property type="entry name" value="Lum_binding"/>
    <property type="match status" value="2"/>
</dbReference>
<dbReference type="InterPro" id="IPR017938">
    <property type="entry name" value="Riboflavin_synthase-like_b-brl"/>
</dbReference>
<evidence type="ECO:0000256" key="8">
    <source>
        <dbReference type="ARBA" id="ARBA00022679"/>
    </source>
</evidence>
<feature type="repeat" description="Lumazine-binding" evidence="11">
    <location>
        <begin position="1"/>
        <end position="96"/>
    </location>
</feature>
<comment type="catalytic activity">
    <reaction evidence="1">
        <text>2 6,7-dimethyl-8-(1-D-ribityl)lumazine + H(+) = 5-amino-6-(D-ribitylamino)uracil + riboflavin</text>
        <dbReference type="Rhea" id="RHEA:20772"/>
        <dbReference type="ChEBI" id="CHEBI:15378"/>
        <dbReference type="ChEBI" id="CHEBI:15934"/>
        <dbReference type="ChEBI" id="CHEBI:57986"/>
        <dbReference type="ChEBI" id="CHEBI:58201"/>
        <dbReference type="EC" id="2.5.1.9"/>
    </reaction>
</comment>
<dbReference type="GO" id="GO:0009231">
    <property type="term" value="P:riboflavin biosynthetic process"/>
    <property type="evidence" value="ECO:0007669"/>
    <property type="project" value="UniProtKB-KW"/>
</dbReference>
<dbReference type="EC" id="2.5.1.9" evidence="5 10"/>
<evidence type="ECO:0000256" key="5">
    <source>
        <dbReference type="ARBA" id="ARBA00012827"/>
    </source>
</evidence>
<dbReference type="NCBIfam" id="NF009566">
    <property type="entry name" value="PRK13020.1"/>
    <property type="match status" value="1"/>
</dbReference>
<evidence type="ECO:0000256" key="1">
    <source>
        <dbReference type="ARBA" id="ARBA00000968"/>
    </source>
</evidence>
<reference evidence="13" key="1">
    <citation type="journal article" date="2020" name="mSystems">
        <title>Genome- and Community-Level Interaction Insights into Carbon Utilization and Element Cycling Functions of Hydrothermarchaeota in Hydrothermal Sediment.</title>
        <authorList>
            <person name="Zhou Z."/>
            <person name="Liu Y."/>
            <person name="Xu W."/>
            <person name="Pan J."/>
            <person name="Luo Z.H."/>
            <person name="Li M."/>
        </authorList>
    </citation>
    <scope>NUCLEOTIDE SEQUENCE [LARGE SCALE GENOMIC DNA]</scope>
    <source>
        <strain evidence="13">SpSt-349</strain>
    </source>
</reference>
<proteinExistence type="predicted"/>
<gene>
    <name evidence="13" type="ORF">ENQ87_08475</name>
</gene>
<dbReference type="InterPro" id="IPR023366">
    <property type="entry name" value="ATP_synth_asu-like_sf"/>
</dbReference>
<name>A0A831UDC5_GEOME</name>
<evidence type="ECO:0000259" key="12">
    <source>
        <dbReference type="PROSITE" id="PS51177"/>
    </source>
</evidence>
<dbReference type="EMBL" id="DSOV01000038">
    <property type="protein sequence ID" value="HEN42397.1"/>
    <property type="molecule type" value="Genomic_DNA"/>
</dbReference>
<dbReference type="GO" id="GO:0004746">
    <property type="term" value="F:riboflavin synthase activity"/>
    <property type="evidence" value="ECO:0007669"/>
    <property type="project" value="UniProtKB-UniRule"/>
</dbReference>
<evidence type="ECO:0000256" key="3">
    <source>
        <dbReference type="ARBA" id="ARBA00004887"/>
    </source>
</evidence>
<dbReference type="SUPFAM" id="SSF63380">
    <property type="entry name" value="Riboflavin synthase domain-like"/>
    <property type="match status" value="2"/>
</dbReference>
<dbReference type="FunFam" id="2.40.30.20:FF:000003">
    <property type="entry name" value="Riboflavin synthase, alpha subunit"/>
    <property type="match status" value="1"/>
</dbReference>
<evidence type="ECO:0000256" key="7">
    <source>
        <dbReference type="ARBA" id="ARBA00022619"/>
    </source>
</evidence>
<comment type="subunit">
    <text evidence="4">Homotrimer.</text>
</comment>
<evidence type="ECO:0000256" key="2">
    <source>
        <dbReference type="ARBA" id="ARBA00002803"/>
    </source>
</evidence>
<comment type="function">
    <text evidence="2">Catalyzes the dismutation of two molecules of 6,7-dimethyl-8-ribityllumazine, resulting in the formation of riboflavin and 5-amino-6-(D-ribitylamino)uracil.</text>
</comment>
<organism evidence="13">
    <name type="scientific">Geobacter metallireducens</name>
    <dbReference type="NCBI Taxonomy" id="28232"/>
    <lineage>
        <taxon>Bacteria</taxon>
        <taxon>Pseudomonadati</taxon>
        <taxon>Thermodesulfobacteriota</taxon>
        <taxon>Desulfuromonadia</taxon>
        <taxon>Geobacterales</taxon>
        <taxon>Geobacteraceae</taxon>
        <taxon>Geobacter</taxon>
    </lineage>
</organism>
<evidence type="ECO:0000256" key="4">
    <source>
        <dbReference type="ARBA" id="ARBA00011233"/>
    </source>
</evidence>
<evidence type="ECO:0000313" key="13">
    <source>
        <dbReference type="EMBL" id="HEN42397.1"/>
    </source>
</evidence>
<dbReference type="NCBIfam" id="TIGR00187">
    <property type="entry name" value="ribE"/>
    <property type="match status" value="1"/>
</dbReference>